<gene>
    <name evidence="7" type="ORF">ENV30_05735</name>
</gene>
<feature type="domain" description="D-isomer specific 2-hydroxyacid dehydrogenase catalytic" evidence="5">
    <location>
        <begin position="71"/>
        <end position="347"/>
    </location>
</feature>
<dbReference type="PROSITE" id="PS00671">
    <property type="entry name" value="D_2_HYDROXYACID_DH_3"/>
    <property type="match status" value="1"/>
</dbReference>
<sequence length="357" mass="40151">MCGRVHPEVPLSIVYKALVFADRFFTPAVFERAVSQVPFWEGVRRVYYDLRWPEVSFCYGEKTREYIPYPREALKEVEEAEILVTQMGLVDECLLRHAPRLQVVGCLRSGPVNVDREALEKRGIPLFFAPERSVEAVAEFTVGLFIAARRGIVRACREAFLGIWSQSSYFDYALAPLPLSQVTVGLIGFGRIARRVTQLLGPFNVREVVSYDPFVSREDMEAYGVRKASLEELLQTADIVSLHVRYTGENRKMIGEREFSMMKPGSIFVNTSRGELVDEEALVRALQRGVPAFACIDTCCGEPWSGKHPLAGLQNVILTPHIAGASRSTVESAALEIARAISRYFEEAYLFGKKEAR</sequence>
<dbReference type="InterPro" id="IPR036291">
    <property type="entry name" value="NAD(P)-bd_dom_sf"/>
</dbReference>
<keyword evidence="3" id="KW-0520">NAD</keyword>
<comment type="similarity">
    <text evidence="1 4">Belongs to the D-isomer specific 2-hydroxyacid dehydrogenase family.</text>
</comment>
<proteinExistence type="inferred from homology"/>
<protein>
    <submittedName>
        <fullName evidence="7">Hydroxyacid dehydrogenase</fullName>
    </submittedName>
</protein>
<organism evidence="7">
    <name type="scientific">Candidatus Caldatribacterium californiense</name>
    <dbReference type="NCBI Taxonomy" id="1454726"/>
    <lineage>
        <taxon>Bacteria</taxon>
        <taxon>Pseudomonadati</taxon>
        <taxon>Atribacterota</taxon>
        <taxon>Atribacteria</taxon>
        <taxon>Atribacterales</taxon>
        <taxon>Candidatus Caldatribacteriaceae</taxon>
        <taxon>Candidatus Caldatribacterium</taxon>
    </lineage>
</organism>
<evidence type="ECO:0000256" key="2">
    <source>
        <dbReference type="ARBA" id="ARBA00023002"/>
    </source>
</evidence>
<evidence type="ECO:0000256" key="4">
    <source>
        <dbReference type="RuleBase" id="RU003719"/>
    </source>
</evidence>
<dbReference type="EMBL" id="DTFV01000081">
    <property type="protein sequence ID" value="HGI30792.1"/>
    <property type="molecule type" value="Genomic_DNA"/>
</dbReference>
<evidence type="ECO:0000256" key="3">
    <source>
        <dbReference type="ARBA" id="ARBA00023027"/>
    </source>
</evidence>
<dbReference type="PANTHER" id="PTHR43761:SF1">
    <property type="entry name" value="D-ISOMER SPECIFIC 2-HYDROXYACID DEHYDROGENASE CATALYTIC DOMAIN-CONTAINING PROTEIN-RELATED"/>
    <property type="match status" value="1"/>
</dbReference>
<reference evidence="7" key="1">
    <citation type="journal article" date="2020" name="mSystems">
        <title>Genome- and Community-Level Interaction Insights into Carbon Utilization and Element Cycling Functions of Hydrothermarchaeota in Hydrothermal Sediment.</title>
        <authorList>
            <person name="Zhou Z."/>
            <person name="Liu Y."/>
            <person name="Xu W."/>
            <person name="Pan J."/>
            <person name="Luo Z.H."/>
            <person name="Li M."/>
        </authorList>
    </citation>
    <scope>NUCLEOTIDE SEQUENCE [LARGE SCALE GENOMIC DNA]</scope>
    <source>
        <strain evidence="7">SpSt-747</strain>
    </source>
</reference>
<evidence type="ECO:0000259" key="6">
    <source>
        <dbReference type="Pfam" id="PF02826"/>
    </source>
</evidence>
<comment type="caution">
    <text evidence="7">The sequence shown here is derived from an EMBL/GenBank/DDBJ whole genome shotgun (WGS) entry which is preliminary data.</text>
</comment>
<keyword evidence="2 4" id="KW-0560">Oxidoreductase</keyword>
<feature type="domain" description="D-isomer specific 2-hydroxyacid dehydrogenase NAD-binding" evidence="6">
    <location>
        <begin position="143"/>
        <end position="323"/>
    </location>
</feature>
<dbReference type="SUPFAM" id="SSF52283">
    <property type="entry name" value="Formate/glycerate dehydrogenase catalytic domain-like"/>
    <property type="match status" value="1"/>
</dbReference>
<dbReference type="Gene3D" id="3.40.50.720">
    <property type="entry name" value="NAD(P)-binding Rossmann-like Domain"/>
    <property type="match status" value="2"/>
</dbReference>
<dbReference type="GO" id="GO:0016616">
    <property type="term" value="F:oxidoreductase activity, acting on the CH-OH group of donors, NAD or NADP as acceptor"/>
    <property type="evidence" value="ECO:0007669"/>
    <property type="project" value="InterPro"/>
</dbReference>
<dbReference type="AlphaFoldDB" id="A0A7V4DEJ9"/>
<dbReference type="InterPro" id="IPR050418">
    <property type="entry name" value="D-iso_2-hydroxyacid_DH_PdxB"/>
</dbReference>
<name>A0A7V4DEJ9_9BACT</name>
<evidence type="ECO:0000313" key="7">
    <source>
        <dbReference type="EMBL" id="HGI30792.1"/>
    </source>
</evidence>
<dbReference type="Pfam" id="PF00389">
    <property type="entry name" value="2-Hacid_dh"/>
    <property type="match status" value="1"/>
</dbReference>
<dbReference type="Pfam" id="PF02826">
    <property type="entry name" value="2-Hacid_dh_C"/>
    <property type="match status" value="1"/>
</dbReference>
<dbReference type="InterPro" id="IPR006140">
    <property type="entry name" value="D-isomer_DH_NAD-bd"/>
</dbReference>
<dbReference type="PANTHER" id="PTHR43761">
    <property type="entry name" value="D-ISOMER SPECIFIC 2-HYDROXYACID DEHYDROGENASE FAMILY PROTEIN (AFU_ORTHOLOGUE AFUA_1G13630)"/>
    <property type="match status" value="1"/>
</dbReference>
<accession>A0A7V4DEJ9</accession>
<dbReference type="InterPro" id="IPR029753">
    <property type="entry name" value="D-isomer_DH_CS"/>
</dbReference>
<dbReference type="SUPFAM" id="SSF51735">
    <property type="entry name" value="NAD(P)-binding Rossmann-fold domains"/>
    <property type="match status" value="1"/>
</dbReference>
<dbReference type="InterPro" id="IPR006139">
    <property type="entry name" value="D-isomer_2_OHA_DH_cat_dom"/>
</dbReference>
<evidence type="ECO:0000259" key="5">
    <source>
        <dbReference type="Pfam" id="PF00389"/>
    </source>
</evidence>
<evidence type="ECO:0000256" key="1">
    <source>
        <dbReference type="ARBA" id="ARBA00005854"/>
    </source>
</evidence>
<dbReference type="GO" id="GO:0051287">
    <property type="term" value="F:NAD binding"/>
    <property type="evidence" value="ECO:0007669"/>
    <property type="project" value="InterPro"/>
</dbReference>